<proteinExistence type="predicted"/>
<dbReference type="RefSeq" id="WP_188568965.1">
    <property type="nucleotide sequence ID" value="NZ_BMED01000007.1"/>
</dbReference>
<evidence type="ECO:0000313" key="2">
    <source>
        <dbReference type="EMBL" id="GGC97211.1"/>
    </source>
</evidence>
<organism evidence="2 3">
    <name type="scientific">Undibacterium terreum</name>
    <dbReference type="NCBI Taxonomy" id="1224302"/>
    <lineage>
        <taxon>Bacteria</taxon>
        <taxon>Pseudomonadati</taxon>
        <taxon>Pseudomonadota</taxon>
        <taxon>Betaproteobacteria</taxon>
        <taxon>Burkholderiales</taxon>
        <taxon>Oxalobacteraceae</taxon>
        <taxon>Undibacterium</taxon>
    </lineage>
</organism>
<dbReference type="SUPFAM" id="SSF55729">
    <property type="entry name" value="Acyl-CoA N-acyltransferases (Nat)"/>
    <property type="match status" value="1"/>
</dbReference>
<dbReference type="InterPro" id="IPR016181">
    <property type="entry name" value="Acyl_CoA_acyltransferase"/>
</dbReference>
<dbReference type="Pfam" id="PF13480">
    <property type="entry name" value="Acetyltransf_6"/>
    <property type="match status" value="1"/>
</dbReference>
<dbReference type="Gene3D" id="3.40.630.30">
    <property type="match status" value="1"/>
</dbReference>
<reference evidence="2" key="1">
    <citation type="journal article" date="2014" name="Int. J. Syst. Evol. Microbiol.">
        <title>Complete genome sequence of Corynebacterium casei LMG S-19264T (=DSM 44701T), isolated from a smear-ripened cheese.</title>
        <authorList>
            <consortium name="US DOE Joint Genome Institute (JGI-PGF)"/>
            <person name="Walter F."/>
            <person name="Albersmeier A."/>
            <person name="Kalinowski J."/>
            <person name="Ruckert C."/>
        </authorList>
    </citation>
    <scope>NUCLEOTIDE SEQUENCE</scope>
    <source>
        <strain evidence="2">CGMCC 1.10998</strain>
    </source>
</reference>
<dbReference type="AlphaFoldDB" id="A0A916V0U8"/>
<sequence length="390" mass="43903">MKKLCIYDSFDDLPAAYASLFDAAERSGGIFLGRSWFQHLAAHSFDPDTRLRLYGVESNTGLASVHVHAALVMRFQPRAPGWLAPNTLHAASNYYASLFSPVLNTATSDMKSDMDEDLRLLMQAVRNDAQGWDAVDMHPMAQDSPIFASCLRALRAAGMIPQTYFCFGNWYLQVQGRSYQEYFASLPSRLRNTVQRKSRQLESAGRVSIDIVTGPERLETTIQAYQQIYLSSWKGPEFYPNFVPGLIRQLAAEGKLRLGVAYVDQQPAAAQLWIVSEKTASIYKLAYDEQFAELSIGSILTARMMQQAIDVDRVDTVDYLTGDEPYKQDWMSHRRERWGIIAFKRSSARGMLAAARHIGGRLLKRYMRQVITVGKNLLRTLSGQSASGRT</sequence>
<gene>
    <name evidence="2" type="ORF">GCM10011396_50890</name>
</gene>
<accession>A0A916V0U8</accession>
<name>A0A916V0U8_9BURK</name>
<evidence type="ECO:0000259" key="1">
    <source>
        <dbReference type="Pfam" id="PF13480"/>
    </source>
</evidence>
<reference evidence="2" key="2">
    <citation type="submission" date="2020-09" db="EMBL/GenBank/DDBJ databases">
        <authorList>
            <person name="Sun Q."/>
            <person name="Zhou Y."/>
        </authorList>
    </citation>
    <scope>NUCLEOTIDE SEQUENCE</scope>
    <source>
        <strain evidence="2">CGMCC 1.10998</strain>
    </source>
</reference>
<evidence type="ECO:0000313" key="3">
    <source>
        <dbReference type="Proteomes" id="UP000637423"/>
    </source>
</evidence>
<dbReference type="InterPro" id="IPR038740">
    <property type="entry name" value="BioF2-like_GNAT_dom"/>
</dbReference>
<dbReference type="EMBL" id="BMED01000007">
    <property type="protein sequence ID" value="GGC97211.1"/>
    <property type="molecule type" value="Genomic_DNA"/>
</dbReference>
<protein>
    <recommendedName>
        <fullName evidence="1">BioF2-like acetyltransferase domain-containing protein</fullName>
    </recommendedName>
</protein>
<comment type="caution">
    <text evidence="2">The sequence shown here is derived from an EMBL/GenBank/DDBJ whole genome shotgun (WGS) entry which is preliminary data.</text>
</comment>
<keyword evidence="3" id="KW-1185">Reference proteome</keyword>
<feature type="domain" description="BioF2-like acetyltransferase" evidence="1">
    <location>
        <begin position="188"/>
        <end position="328"/>
    </location>
</feature>
<dbReference type="Proteomes" id="UP000637423">
    <property type="component" value="Unassembled WGS sequence"/>
</dbReference>